<evidence type="ECO:0000256" key="1">
    <source>
        <dbReference type="SAM" id="Phobius"/>
    </source>
</evidence>
<dbReference type="InterPro" id="IPR036514">
    <property type="entry name" value="SGNH_hydro_sf"/>
</dbReference>
<evidence type="ECO:0000313" key="2">
    <source>
        <dbReference type="EMBL" id="SMF71466.1"/>
    </source>
</evidence>
<evidence type="ECO:0000313" key="3">
    <source>
        <dbReference type="Proteomes" id="UP000192917"/>
    </source>
</evidence>
<feature type="transmembrane region" description="Helical" evidence="1">
    <location>
        <begin position="7"/>
        <end position="31"/>
    </location>
</feature>
<name>A0A1Y6CLA9_9PROT</name>
<dbReference type="EMBL" id="FWZX01000030">
    <property type="protein sequence ID" value="SMF71466.1"/>
    <property type="molecule type" value="Genomic_DNA"/>
</dbReference>
<proteinExistence type="predicted"/>
<keyword evidence="3" id="KW-1185">Reference proteome</keyword>
<gene>
    <name evidence="2" type="ORF">SAMN05428998_13038</name>
</gene>
<keyword evidence="1" id="KW-0812">Transmembrane</keyword>
<dbReference type="RefSeq" id="WP_085125612.1">
    <property type="nucleotide sequence ID" value="NZ_FWZX01000030.1"/>
</dbReference>
<dbReference type="STRING" id="560819.SAMN05428998_13038"/>
<evidence type="ECO:0008006" key="4">
    <source>
        <dbReference type="Google" id="ProtNLM"/>
    </source>
</evidence>
<sequence>MTPGRRLLFHGILVLGVLAATLAIALAYYTWRAFDDPFPHLPIRVAGDFPLSQDPELGFTGRANGRTHWLDPRSGLDFHLYLDGRRARVDRPGQRTAPEVEVMTIGGSFAFGYGVENEQTFTSILAREAALGPVANLAYPSYGTVQALQVWRRDRDLHPRTVIYAIIADHLRRNLSPCAPSISAYCLPVASVTFDAATGKPSIAPPSLRGSIPAGLRGRFLREVVFTDHVGPADVLWKARMDLQRIATLGTFRYEDTPARRQAAADFLLGALAAEVSGSGARLLVVYIPETNRRGVLTPPSDALRAALAGKPLSFLDLTPEIERYQQVAGRPPLFIPGNWHPSPAGHRLIADAIRRTWFSEAEPPPPPDGGTPR</sequence>
<accession>A0A1Y6CLA9</accession>
<reference evidence="2 3" key="1">
    <citation type="submission" date="2017-04" db="EMBL/GenBank/DDBJ databases">
        <authorList>
            <person name="Afonso C.L."/>
            <person name="Miller P.J."/>
            <person name="Scott M.A."/>
            <person name="Spackman E."/>
            <person name="Goraichik I."/>
            <person name="Dimitrov K.M."/>
            <person name="Suarez D.L."/>
            <person name="Swayne D.E."/>
        </authorList>
    </citation>
    <scope>NUCLEOTIDE SEQUENCE [LARGE SCALE GENOMIC DNA]</scope>
    <source>
        <strain evidence="2 3">USBA 355</strain>
    </source>
</reference>
<dbReference type="Gene3D" id="3.40.50.1110">
    <property type="entry name" value="SGNH hydrolase"/>
    <property type="match status" value="1"/>
</dbReference>
<protein>
    <recommendedName>
        <fullName evidence="4">GDSL-like Lipase/Acylhydrolase family protein</fullName>
    </recommendedName>
</protein>
<dbReference type="Proteomes" id="UP000192917">
    <property type="component" value="Unassembled WGS sequence"/>
</dbReference>
<dbReference type="SUPFAM" id="SSF52266">
    <property type="entry name" value="SGNH hydrolase"/>
    <property type="match status" value="1"/>
</dbReference>
<organism evidence="2 3">
    <name type="scientific">Tistlia consotensis USBA 355</name>
    <dbReference type="NCBI Taxonomy" id="560819"/>
    <lineage>
        <taxon>Bacteria</taxon>
        <taxon>Pseudomonadati</taxon>
        <taxon>Pseudomonadota</taxon>
        <taxon>Alphaproteobacteria</taxon>
        <taxon>Rhodospirillales</taxon>
        <taxon>Rhodovibrionaceae</taxon>
        <taxon>Tistlia</taxon>
    </lineage>
</organism>
<keyword evidence="1" id="KW-1133">Transmembrane helix</keyword>
<dbReference type="GO" id="GO:0016788">
    <property type="term" value="F:hydrolase activity, acting on ester bonds"/>
    <property type="evidence" value="ECO:0007669"/>
    <property type="project" value="UniProtKB-ARBA"/>
</dbReference>
<keyword evidence="1" id="KW-0472">Membrane</keyword>
<dbReference type="AlphaFoldDB" id="A0A1Y6CLA9"/>